<feature type="compositionally biased region" description="Pro residues" evidence="1">
    <location>
        <begin position="115"/>
        <end position="133"/>
    </location>
</feature>
<keyword evidence="3" id="KW-1185">Reference proteome</keyword>
<name>A0A150GLH4_GONPE</name>
<feature type="region of interest" description="Disordered" evidence="1">
    <location>
        <begin position="89"/>
        <end position="154"/>
    </location>
</feature>
<evidence type="ECO:0000313" key="3">
    <source>
        <dbReference type="Proteomes" id="UP000075714"/>
    </source>
</evidence>
<proteinExistence type="predicted"/>
<gene>
    <name evidence="2" type="ORF">GPECTOR_15g312</name>
</gene>
<dbReference type="Proteomes" id="UP000075714">
    <property type="component" value="Unassembled WGS sequence"/>
</dbReference>
<dbReference type="OrthoDB" id="529328at2759"/>
<sequence length="154" mass="16328">MDHNVICGGNCCGGCLAYMGMSFIGCGCILQMLSRGHIRQKYNIPGDPCNDCCITFFCSPCSMCQEYRELVIRGHTKGGAPMAQPAVAMAPQQQPGMQAAPYPPPPAAPVDSYPPSAPAPQQYPPPGIYPPIPTATGVPVENQYAGQEMPPNKV</sequence>
<feature type="compositionally biased region" description="Low complexity" evidence="1">
    <location>
        <begin position="89"/>
        <end position="100"/>
    </location>
</feature>
<evidence type="ECO:0000256" key="1">
    <source>
        <dbReference type="SAM" id="MobiDB-lite"/>
    </source>
</evidence>
<dbReference type="STRING" id="33097.A0A150GLH4"/>
<evidence type="ECO:0000313" key="2">
    <source>
        <dbReference type="EMBL" id="KXZ50628.1"/>
    </source>
</evidence>
<comment type="caution">
    <text evidence="2">The sequence shown here is derived from an EMBL/GenBank/DDBJ whole genome shotgun (WGS) entry which is preliminary data.</text>
</comment>
<accession>A0A150GLH4</accession>
<dbReference type="Pfam" id="PF04749">
    <property type="entry name" value="PLAC8"/>
    <property type="match status" value="1"/>
</dbReference>
<dbReference type="NCBIfam" id="TIGR01571">
    <property type="entry name" value="A_thal_Cys_rich"/>
    <property type="match status" value="1"/>
</dbReference>
<dbReference type="PANTHER" id="PTHR15907">
    <property type="entry name" value="DUF614 FAMILY PROTEIN-RELATED"/>
    <property type="match status" value="1"/>
</dbReference>
<organism evidence="2 3">
    <name type="scientific">Gonium pectorale</name>
    <name type="common">Green alga</name>
    <dbReference type="NCBI Taxonomy" id="33097"/>
    <lineage>
        <taxon>Eukaryota</taxon>
        <taxon>Viridiplantae</taxon>
        <taxon>Chlorophyta</taxon>
        <taxon>core chlorophytes</taxon>
        <taxon>Chlorophyceae</taxon>
        <taxon>CS clade</taxon>
        <taxon>Chlamydomonadales</taxon>
        <taxon>Volvocaceae</taxon>
        <taxon>Gonium</taxon>
    </lineage>
</organism>
<dbReference type="InterPro" id="IPR006461">
    <property type="entry name" value="PLAC_motif_containing"/>
</dbReference>
<reference evidence="3" key="1">
    <citation type="journal article" date="2016" name="Nat. Commun.">
        <title>The Gonium pectorale genome demonstrates co-option of cell cycle regulation during the evolution of multicellularity.</title>
        <authorList>
            <person name="Hanschen E.R."/>
            <person name="Marriage T.N."/>
            <person name="Ferris P.J."/>
            <person name="Hamaji T."/>
            <person name="Toyoda A."/>
            <person name="Fujiyama A."/>
            <person name="Neme R."/>
            <person name="Noguchi H."/>
            <person name="Minakuchi Y."/>
            <person name="Suzuki M."/>
            <person name="Kawai-Toyooka H."/>
            <person name="Smith D.R."/>
            <person name="Sparks H."/>
            <person name="Anderson J."/>
            <person name="Bakaric R."/>
            <person name="Luria V."/>
            <person name="Karger A."/>
            <person name="Kirschner M.W."/>
            <person name="Durand P.M."/>
            <person name="Michod R.E."/>
            <person name="Nozaki H."/>
            <person name="Olson B.J."/>
        </authorList>
    </citation>
    <scope>NUCLEOTIDE SEQUENCE [LARGE SCALE GENOMIC DNA]</scope>
    <source>
        <strain evidence="3">NIES-2863</strain>
    </source>
</reference>
<dbReference type="EMBL" id="LSYV01000016">
    <property type="protein sequence ID" value="KXZ50628.1"/>
    <property type="molecule type" value="Genomic_DNA"/>
</dbReference>
<dbReference type="AlphaFoldDB" id="A0A150GLH4"/>
<protein>
    <submittedName>
        <fullName evidence="2">Uncharacterized protein</fullName>
    </submittedName>
</protein>